<dbReference type="EMBL" id="JAHKKG010000007">
    <property type="protein sequence ID" value="MBU2666777.1"/>
    <property type="molecule type" value="Genomic_DNA"/>
</dbReference>
<name>A0ABS5YTI8_9ACTN</name>
<sequence>MLPDGLAGSHTREQEESVMHYPNEIGLALMVLQQLFGDVVTALMSQPPIIRYLVYATIVVRLVIALLRLEQRITILVCRLRRQRRVRARAASRDGSEL</sequence>
<proteinExistence type="predicted"/>
<comment type="caution">
    <text evidence="2">The sequence shown here is derived from an EMBL/GenBank/DDBJ whole genome shotgun (WGS) entry which is preliminary data.</text>
</comment>
<accession>A0ABS5YTI8</accession>
<evidence type="ECO:0000313" key="2">
    <source>
        <dbReference type="EMBL" id="MBU2666777.1"/>
    </source>
</evidence>
<evidence type="ECO:0000313" key="3">
    <source>
        <dbReference type="Proteomes" id="UP001519654"/>
    </source>
</evidence>
<feature type="transmembrane region" description="Helical" evidence="1">
    <location>
        <begin position="49"/>
        <end position="69"/>
    </location>
</feature>
<protein>
    <submittedName>
        <fullName evidence="2">Uncharacterized protein</fullName>
    </submittedName>
</protein>
<keyword evidence="1" id="KW-1133">Transmembrane helix</keyword>
<gene>
    <name evidence="2" type="ORF">KOI35_25025</name>
</gene>
<evidence type="ECO:0000256" key="1">
    <source>
        <dbReference type="SAM" id="Phobius"/>
    </source>
</evidence>
<keyword evidence="3" id="KW-1185">Reference proteome</keyword>
<organism evidence="2 3">
    <name type="scientific">Paractinoplanes bogorensis</name>
    <dbReference type="NCBI Taxonomy" id="1610840"/>
    <lineage>
        <taxon>Bacteria</taxon>
        <taxon>Bacillati</taxon>
        <taxon>Actinomycetota</taxon>
        <taxon>Actinomycetes</taxon>
        <taxon>Micromonosporales</taxon>
        <taxon>Micromonosporaceae</taxon>
        <taxon>Paractinoplanes</taxon>
    </lineage>
</organism>
<keyword evidence="1" id="KW-0812">Transmembrane</keyword>
<dbReference type="RefSeq" id="WP_215790617.1">
    <property type="nucleotide sequence ID" value="NZ_JAHKKG010000007.1"/>
</dbReference>
<reference evidence="2 3" key="1">
    <citation type="submission" date="2021-06" db="EMBL/GenBank/DDBJ databases">
        <title>Actinoplanes lichenicola sp. nov., and Actinoplanes ovalisporus sp. nov., isolated from lichen in Thailand.</title>
        <authorList>
            <person name="Saeng-In P."/>
            <person name="Kanchanasin P."/>
            <person name="Yuki M."/>
            <person name="Kudo T."/>
            <person name="Ohkuma M."/>
            <person name="Phongsopitanun W."/>
            <person name="Tanasupawat S."/>
        </authorList>
    </citation>
    <scope>NUCLEOTIDE SEQUENCE [LARGE SCALE GENOMIC DNA]</scope>
    <source>
        <strain evidence="2 3">NBRC 110975</strain>
    </source>
</reference>
<keyword evidence="1" id="KW-0472">Membrane</keyword>
<dbReference type="Proteomes" id="UP001519654">
    <property type="component" value="Unassembled WGS sequence"/>
</dbReference>